<name>A0ABW5FJF7_9PSEU</name>
<dbReference type="RefSeq" id="WP_378260536.1">
    <property type="nucleotide sequence ID" value="NZ_JBHUKR010000004.1"/>
</dbReference>
<evidence type="ECO:0000256" key="1">
    <source>
        <dbReference type="SAM" id="MobiDB-lite"/>
    </source>
</evidence>
<feature type="region of interest" description="Disordered" evidence="1">
    <location>
        <begin position="462"/>
        <end position="489"/>
    </location>
</feature>
<keyword evidence="3" id="KW-0547">Nucleotide-binding</keyword>
<proteinExistence type="predicted"/>
<comment type="caution">
    <text evidence="3">The sequence shown here is derived from an EMBL/GenBank/DDBJ whole genome shotgun (WGS) entry which is preliminary data.</text>
</comment>
<keyword evidence="3" id="KW-0378">Hydrolase</keyword>
<protein>
    <submittedName>
        <fullName evidence="3">DNA/RNA helicase domain-containing protein</fullName>
    </submittedName>
</protein>
<gene>
    <name evidence="3" type="ORF">ACFSXZ_01870</name>
</gene>
<dbReference type="Proteomes" id="UP001597417">
    <property type="component" value="Unassembled WGS sequence"/>
</dbReference>
<organism evidence="3 4">
    <name type="scientific">Amycolatopsis pigmentata</name>
    <dbReference type="NCBI Taxonomy" id="450801"/>
    <lineage>
        <taxon>Bacteria</taxon>
        <taxon>Bacillati</taxon>
        <taxon>Actinomycetota</taxon>
        <taxon>Actinomycetes</taxon>
        <taxon>Pseudonocardiales</taxon>
        <taxon>Pseudonocardiaceae</taxon>
        <taxon>Amycolatopsis</taxon>
    </lineage>
</organism>
<dbReference type="SUPFAM" id="SSF52540">
    <property type="entry name" value="P-loop containing nucleoside triphosphate hydrolases"/>
    <property type="match status" value="1"/>
</dbReference>
<keyword evidence="3" id="KW-0347">Helicase</keyword>
<evidence type="ECO:0000259" key="2">
    <source>
        <dbReference type="SMART" id="SM00382"/>
    </source>
</evidence>
<accession>A0ABW5FJF7</accession>
<evidence type="ECO:0000313" key="3">
    <source>
        <dbReference type="EMBL" id="MFD2415066.1"/>
    </source>
</evidence>
<feature type="domain" description="AAA+ ATPase" evidence="2">
    <location>
        <begin position="239"/>
        <end position="371"/>
    </location>
</feature>
<sequence length="595" mass="66134">MKSWQESVYWLASLLDRLGLDQVWMFVEYRVTPEMNPIDVVLAGCHPDGGLSYAAIELKQWSRIARPQPAVTDGLCERCREAGPGVLCDQCGLKKIYVDAYRKHKNHPAVQVYENMRALKVHHSMFDDRYVNLVGASYLHNLKGSDFQWIRNVSPHHGIPTFTARFPHELESFLKKNFSTESGAGATETLLERRRDSSLIELDVGAIVAGYTQFSLVENQLTAVTRVTDALADSSRAGAKKVFVISGRAGSGKSLVGLTLLGQALKAGHEACYVSGGIASRETFKRASKGRRTAFATLNSIADNRAVDELDLILCDEAHRLTARPMKGSYSMRPGESSVAVVVTRAKVPVFFVDGDQRLFSDEIWSPEALVDEIKRLGAEVVPISLDRVLRAVGSSTYDTWVQHLLSGEPLPWKPDNGDKPEPFQLYYTDSAATMENFLRDKENNGQSARMSAGICWKWEDRSGTDPEVTPEPGWARPWNAGDQHDTPGVPKRRYWATDPGGFGQIGCVHTAQGLEYEWGGVIMGPDLTWDGSGWKVHREHVLSKANRIREDDDLERAIQNAYGVLMTRSIRGTVLYSVDPATRKLFADLGVHKL</sequence>
<keyword evidence="4" id="KW-1185">Reference proteome</keyword>
<dbReference type="Gene3D" id="3.40.50.300">
    <property type="entry name" value="P-loop containing nucleotide triphosphate hydrolases"/>
    <property type="match status" value="1"/>
</dbReference>
<dbReference type="InterPro" id="IPR018647">
    <property type="entry name" value="SLFN_3-like_DNA/RNA_helicase"/>
</dbReference>
<dbReference type="SMART" id="SM00382">
    <property type="entry name" value="AAA"/>
    <property type="match status" value="1"/>
</dbReference>
<dbReference type="InterPro" id="IPR027417">
    <property type="entry name" value="P-loop_NTPase"/>
</dbReference>
<dbReference type="GO" id="GO:0004386">
    <property type="term" value="F:helicase activity"/>
    <property type="evidence" value="ECO:0007669"/>
    <property type="project" value="UniProtKB-KW"/>
</dbReference>
<dbReference type="EMBL" id="JBHUKR010000004">
    <property type="protein sequence ID" value="MFD2415066.1"/>
    <property type="molecule type" value="Genomic_DNA"/>
</dbReference>
<evidence type="ECO:0000313" key="4">
    <source>
        <dbReference type="Proteomes" id="UP001597417"/>
    </source>
</evidence>
<dbReference type="InterPro" id="IPR003593">
    <property type="entry name" value="AAA+_ATPase"/>
</dbReference>
<dbReference type="Pfam" id="PF09848">
    <property type="entry name" value="SLFN-g3_helicase"/>
    <property type="match status" value="1"/>
</dbReference>
<keyword evidence="3" id="KW-0067">ATP-binding</keyword>
<reference evidence="4" key="1">
    <citation type="journal article" date="2019" name="Int. J. Syst. Evol. Microbiol.">
        <title>The Global Catalogue of Microorganisms (GCM) 10K type strain sequencing project: providing services to taxonomists for standard genome sequencing and annotation.</title>
        <authorList>
            <consortium name="The Broad Institute Genomics Platform"/>
            <consortium name="The Broad Institute Genome Sequencing Center for Infectious Disease"/>
            <person name="Wu L."/>
            <person name="Ma J."/>
        </authorList>
    </citation>
    <scope>NUCLEOTIDE SEQUENCE [LARGE SCALE GENOMIC DNA]</scope>
    <source>
        <strain evidence="4">CGMCC 4.7645</strain>
    </source>
</reference>